<dbReference type="EMBL" id="FXEG02000003">
    <property type="protein sequence ID" value="SOX54914.1"/>
    <property type="molecule type" value="Genomic_DNA"/>
</dbReference>
<dbReference type="AlphaFoldDB" id="A0A2K4YDR5"/>
<reference evidence="1" key="1">
    <citation type="submission" date="2018-01" db="EMBL/GenBank/DDBJ databases">
        <authorList>
            <consortium name="Urmite Genomes"/>
        </authorList>
    </citation>
    <scope>NUCLEOTIDE SEQUENCE [LARGE SCALE GENOMIC DNA]</scope>
    <source>
        <strain evidence="1">AFP003</strain>
    </source>
</reference>
<dbReference type="Proteomes" id="UP000236318">
    <property type="component" value="Unassembled WGS sequence"/>
</dbReference>
<proteinExistence type="predicted"/>
<evidence type="ECO:0000313" key="1">
    <source>
        <dbReference type="EMBL" id="SOX54914.1"/>
    </source>
</evidence>
<evidence type="ECO:0000313" key="2">
    <source>
        <dbReference type="Proteomes" id="UP000236318"/>
    </source>
</evidence>
<accession>A0A2K4YDR5</accession>
<gene>
    <name evidence="1" type="ORF">MAAFP003_3594</name>
</gene>
<sequence length="274" mass="29670">MMHRPARLRLRRRLLIYSAPVTVTALLVIVKLISVVVAGNSAGTSFEHGDARAVQSDAEVLGIANVVEPAKASFAAGAAAVLDGRLDDADFHFSAALDRTDAARSCPVRVDLELVRETQGDQATAAGDRAHADERYRSALAVVDAAPHDCFSGNNDSDPQRRAIRQDTANRLTNKLNAAPSALPHHRPQCSPPSHPMAARYRRVGSTPPKAIRSTSCSRYCRTRRPPQDRKRLSGLMTWTNSSGRRARAAVVMAIAGAASRCTTASRRHDRPRN</sequence>
<keyword evidence="2" id="KW-1185">Reference proteome</keyword>
<protein>
    <submittedName>
        <fullName evidence="1">Uncharacterized protein</fullName>
    </submittedName>
</protein>
<name>A0A2K4YDR5_9MYCO</name>
<comment type="caution">
    <text evidence="1">The sequence shown here is derived from an EMBL/GenBank/DDBJ whole genome shotgun (WGS) entry which is preliminary data.</text>
</comment>
<organism evidence="1 2">
    <name type="scientific">Mycobacterium ahvazicum</name>
    <dbReference type="NCBI Taxonomy" id="1964395"/>
    <lineage>
        <taxon>Bacteria</taxon>
        <taxon>Bacillati</taxon>
        <taxon>Actinomycetota</taxon>
        <taxon>Actinomycetes</taxon>
        <taxon>Mycobacteriales</taxon>
        <taxon>Mycobacteriaceae</taxon>
        <taxon>Mycobacterium</taxon>
        <taxon>Mycobacterium simiae complex</taxon>
    </lineage>
</organism>